<dbReference type="Gene3D" id="3.40.50.150">
    <property type="entry name" value="Vaccinia Virus protein VP39"/>
    <property type="match status" value="2"/>
</dbReference>
<keyword evidence="3" id="KW-0808">Transferase</keyword>
<evidence type="ECO:0000256" key="2">
    <source>
        <dbReference type="ARBA" id="ARBA00022603"/>
    </source>
</evidence>
<dbReference type="InterPro" id="IPR017985">
    <property type="entry name" value="MeTrfase_CN4_CS"/>
</dbReference>
<keyword evidence="5" id="KW-0680">Restriction system</keyword>
<evidence type="ECO:0000313" key="10">
    <source>
        <dbReference type="EMBL" id="MBB5202826.1"/>
    </source>
</evidence>
<evidence type="ECO:0000259" key="9">
    <source>
        <dbReference type="Pfam" id="PF01555"/>
    </source>
</evidence>
<dbReference type="AlphaFoldDB" id="A0A840S171"/>
<keyword evidence="6" id="KW-0238">DNA-binding</keyword>
<protein>
    <recommendedName>
        <fullName evidence="8">Methyltransferase</fullName>
        <ecNumber evidence="8">2.1.1.-</ecNumber>
    </recommendedName>
</protein>
<evidence type="ECO:0000256" key="1">
    <source>
        <dbReference type="ARBA" id="ARBA00010203"/>
    </source>
</evidence>
<accession>A0A840S171</accession>
<dbReference type="InterPro" id="IPR002941">
    <property type="entry name" value="DNA_methylase_N4/N6"/>
</dbReference>
<dbReference type="EC" id="2.1.1.-" evidence="8"/>
<dbReference type="Pfam" id="PF01555">
    <property type="entry name" value="N6_N4_Mtase"/>
    <property type="match status" value="1"/>
</dbReference>
<dbReference type="PROSITE" id="PS00093">
    <property type="entry name" value="N4_MTASE"/>
    <property type="match status" value="1"/>
</dbReference>
<comment type="similarity">
    <text evidence="1">Belongs to the N(4)/N(6)-methyltransferase family. N(4) subfamily.</text>
</comment>
<dbReference type="Proteomes" id="UP000554837">
    <property type="component" value="Unassembled WGS sequence"/>
</dbReference>
<reference evidence="10 11" key="1">
    <citation type="submission" date="2020-08" db="EMBL/GenBank/DDBJ databases">
        <title>Genomic Encyclopedia of Type Strains, Phase IV (KMG-IV): sequencing the most valuable type-strain genomes for metagenomic binning, comparative biology and taxonomic classification.</title>
        <authorList>
            <person name="Goeker M."/>
        </authorList>
    </citation>
    <scope>NUCLEOTIDE SEQUENCE [LARGE SCALE GENOMIC DNA]</scope>
    <source>
        <strain evidence="10 11">DSM 23958</strain>
    </source>
</reference>
<keyword evidence="4" id="KW-0949">S-adenosyl-L-methionine</keyword>
<evidence type="ECO:0000256" key="6">
    <source>
        <dbReference type="ARBA" id="ARBA00023125"/>
    </source>
</evidence>
<evidence type="ECO:0000313" key="11">
    <source>
        <dbReference type="Proteomes" id="UP000554837"/>
    </source>
</evidence>
<dbReference type="GO" id="GO:0032259">
    <property type="term" value="P:methylation"/>
    <property type="evidence" value="ECO:0007669"/>
    <property type="project" value="UniProtKB-KW"/>
</dbReference>
<evidence type="ECO:0000256" key="3">
    <source>
        <dbReference type="ARBA" id="ARBA00022679"/>
    </source>
</evidence>
<keyword evidence="2 10" id="KW-0489">Methyltransferase</keyword>
<dbReference type="SUPFAM" id="SSF53335">
    <property type="entry name" value="S-adenosyl-L-methionine-dependent methyltransferases"/>
    <property type="match status" value="1"/>
</dbReference>
<evidence type="ECO:0000256" key="7">
    <source>
        <dbReference type="ARBA" id="ARBA00049120"/>
    </source>
</evidence>
<evidence type="ECO:0000256" key="4">
    <source>
        <dbReference type="ARBA" id="ARBA00022691"/>
    </source>
</evidence>
<dbReference type="GO" id="GO:0009307">
    <property type="term" value="P:DNA restriction-modification system"/>
    <property type="evidence" value="ECO:0007669"/>
    <property type="project" value="UniProtKB-KW"/>
</dbReference>
<gene>
    <name evidence="10" type="ORF">HNQ51_000119</name>
</gene>
<name>A0A840S171_9BURK</name>
<dbReference type="EMBL" id="JACHHO010000001">
    <property type="protein sequence ID" value="MBB5202826.1"/>
    <property type="molecule type" value="Genomic_DNA"/>
</dbReference>
<sequence>MNNLTDVQHLAFAQESVESKEQADRWAQIKRKATIKGDRFALLHGDATTALKKVPDGSIHTCLTSPPYWSVRDYEADEQIGLEDSVEEYVERIVGVFRQVKRTLTDNGTAWLNIGDCYINGAKANGPKWQRNKQLALVPFRVAIALENDGWLVRNTVVWHKPNAMPSSAGDRLTNAWEPVFLLAKHERYYFNLDAVRVPHKTEDHVERRRALEGTADGKAKGQDELRRWLNSPRHRATIDGLKEVRRRPNAPLATELAAYLRAAAEQKGVSIKAVARTLDQPFERVRHYFRVDEIGARRPPEETWTTLKSLLDLDDRYDEAMAVEVGDNVFRNHPNGRNPGDVQPFSLTGGASDAKGHFAVMPPNLATWCLRASLPPGGICLDPFFGVGTTGSVALALGGRAVGVDVREDYLRFAAERFQPQPSGRGKRTK</sequence>
<dbReference type="PRINTS" id="PR00508">
    <property type="entry name" value="S21N4MTFRASE"/>
</dbReference>
<dbReference type="RefSeq" id="WP_175423718.1">
    <property type="nucleotide sequence ID" value="NZ_CP040709.1"/>
</dbReference>
<dbReference type="GO" id="GO:0015667">
    <property type="term" value="F:site-specific DNA-methyltransferase (cytosine-N4-specific) activity"/>
    <property type="evidence" value="ECO:0007669"/>
    <property type="project" value="UniProtKB-EC"/>
</dbReference>
<evidence type="ECO:0000256" key="8">
    <source>
        <dbReference type="RuleBase" id="RU362026"/>
    </source>
</evidence>
<comment type="catalytic activity">
    <reaction evidence="7">
        <text>a 2'-deoxycytidine in DNA + S-adenosyl-L-methionine = an N(4)-methyl-2'-deoxycytidine in DNA + S-adenosyl-L-homocysteine + H(+)</text>
        <dbReference type="Rhea" id="RHEA:16857"/>
        <dbReference type="Rhea" id="RHEA-COMP:11369"/>
        <dbReference type="Rhea" id="RHEA-COMP:13674"/>
        <dbReference type="ChEBI" id="CHEBI:15378"/>
        <dbReference type="ChEBI" id="CHEBI:57856"/>
        <dbReference type="ChEBI" id="CHEBI:59789"/>
        <dbReference type="ChEBI" id="CHEBI:85452"/>
        <dbReference type="ChEBI" id="CHEBI:137933"/>
        <dbReference type="EC" id="2.1.1.113"/>
    </reaction>
</comment>
<evidence type="ECO:0000256" key="5">
    <source>
        <dbReference type="ARBA" id="ARBA00022747"/>
    </source>
</evidence>
<keyword evidence="11" id="KW-1185">Reference proteome</keyword>
<dbReference type="InterPro" id="IPR029063">
    <property type="entry name" value="SAM-dependent_MTases_sf"/>
</dbReference>
<dbReference type="GO" id="GO:0008170">
    <property type="term" value="F:N-methyltransferase activity"/>
    <property type="evidence" value="ECO:0007669"/>
    <property type="project" value="InterPro"/>
</dbReference>
<organism evidence="10 11">
    <name type="scientific">Inhella inkyongensis</name>
    <dbReference type="NCBI Taxonomy" id="392593"/>
    <lineage>
        <taxon>Bacteria</taxon>
        <taxon>Pseudomonadati</taxon>
        <taxon>Pseudomonadota</taxon>
        <taxon>Betaproteobacteria</taxon>
        <taxon>Burkholderiales</taxon>
        <taxon>Sphaerotilaceae</taxon>
        <taxon>Inhella</taxon>
    </lineage>
</organism>
<proteinExistence type="inferred from homology"/>
<dbReference type="GO" id="GO:0003677">
    <property type="term" value="F:DNA binding"/>
    <property type="evidence" value="ECO:0007669"/>
    <property type="project" value="UniProtKB-KW"/>
</dbReference>
<feature type="domain" description="DNA methylase N-4/N-6" evidence="9">
    <location>
        <begin position="59"/>
        <end position="416"/>
    </location>
</feature>
<dbReference type="InterPro" id="IPR001091">
    <property type="entry name" value="RM_Methyltransferase"/>
</dbReference>
<comment type="caution">
    <text evidence="10">The sequence shown here is derived from an EMBL/GenBank/DDBJ whole genome shotgun (WGS) entry which is preliminary data.</text>
</comment>